<accession>A0A975B9A7</accession>
<dbReference type="RefSeq" id="WP_207687108.1">
    <property type="nucleotide sequence ID" value="NZ_CP061799.1"/>
</dbReference>
<dbReference type="KEGG" id="dli:dnl_33550"/>
<evidence type="ECO:0000313" key="2">
    <source>
        <dbReference type="Proteomes" id="UP000663720"/>
    </source>
</evidence>
<dbReference type="Proteomes" id="UP000663720">
    <property type="component" value="Chromosome"/>
</dbReference>
<name>A0A975B9A7_9BACT</name>
<dbReference type="EMBL" id="CP061799">
    <property type="protein sequence ID" value="QTA81032.1"/>
    <property type="molecule type" value="Genomic_DNA"/>
</dbReference>
<evidence type="ECO:0000313" key="1">
    <source>
        <dbReference type="EMBL" id="QTA81032.1"/>
    </source>
</evidence>
<dbReference type="AlphaFoldDB" id="A0A975B9A7"/>
<sequence length="95" mass="10989">MTEEREHHITDTHPGLLPEHIGCIADTLADPDQIRTSFRFANAKMFTRWFEGLREGKYLVVVVVSDGFPFERHWIITAYIARRLASSGDIEWTKS</sequence>
<protein>
    <submittedName>
        <fullName evidence="1">Uncharacterized protein</fullName>
    </submittedName>
</protein>
<reference evidence="1" key="1">
    <citation type="journal article" date="2021" name="Microb. Physiol.">
        <title>Proteogenomic Insights into the Physiology of Marine, Sulfate-Reducing, Filamentous Desulfonema limicola and Desulfonema magnum.</title>
        <authorList>
            <person name="Schnaars V."/>
            <person name="Wohlbrand L."/>
            <person name="Scheve S."/>
            <person name="Hinrichs C."/>
            <person name="Reinhardt R."/>
            <person name="Rabus R."/>
        </authorList>
    </citation>
    <scope>NUCLEOTIDE SEQUENCE</scope>
    <source>
        <strain evidence="1">5ac10</strain>
    </source>
</reference>
<organism evidence="1 2">
    <name type="scientific">Desulfonema limicola</name>
    <dbReference type="NCBI Taxonomy" id="45656"/>
    <lineage>
        <taxon>Bacteria</taxon>
        <taxon>Pseudomonadati</taxon>
        <taxon>Thermodesulfobacteriota</taxon>
        <taxon>Desulfobacteria</taxon>
        <taxon>Desulfobacterales</taxon>
        <taxon>Desulfococcaceae</taxon>
        <taxon>Desulfonema</taxon>
    </lineage>
</organism>
<keyword evidence="2" id="KW-1185">Reference proteome</keyword>
<proteinExistence type="predicted"/>
<gene>
    <name evidence="1" type="ORF">dnl_33550</name>
</gene>